<dbReference type="GO" id="GO:0000976">
    <property type="term" value="F:transcription cis-regulatory region binding"/>
    <property type="evidence" value="ECO:0007669"/>
    <property type="project" value="InterPro"/>
</dbReference>
<dbReference type="PANTHER" id="PTHR40621">
    <property type="entry name" value="TRANSCRIPTION FACTOR KAPC-RELATED"/>
    <property type="match status" value="1"/>
</dbReference>
<dbReference type="Proteomes" id="UP001174694">
    <property type="component" value="Unassembled WGS sequence"/>
</dbReference>
<feature type="region of interest" description="Disordered" evidence="7">
    <location>
        <begin position="169"/>
        <end position="197"/>
    </location>
</feature>
<comment type="caution">
    <text evidence="8">The sequence shown here is derived from an EMBL/GenBank/DDBJ whole genome shotgun (WGS) entry which is preliminary data.</text>
</comment>
<proteinExistence type="inferred from homology"/>
<dbReference type="Gene3D" id="1.20.5.170">
    <property type="match status" value="1"/>
</dbReference>
<protein>
    <submittedName>
        <fullName evidence="8">Alanine racemase</fullName>
    </submittedName>
</protein>
<organism evidence="8 9">
    <name type="scientific">Pleurostoma richardsiae</name>
    <dbReference type="NCBI Taxonomy" id="41990"/>
    <lineage>
        <taxon>Eukaryota</taxon>
        <taxon>Fungi</taxon>
        <taxon>Dikarya</taxon>
        <taxon>Ascomycota</taxon>
        <taxon>Pezizomycotina</taxon>
        <taxon>Sordariomycetes</taxon>
        <taxon>Sordariomycetidae</taxon>
        <taxon>Calosphaeriales</taxon>
        <taxon>Pleurostomataceae</taxon>
        <taxon>Pleurostoma</taxon>
    </lineage>
</organism>
<evidence type="ECO:0000256" key="5">
    <source>
        <dbReference type="ARBA" id="ARBA00023163"/>
    </source>
</evidence>
<dbReference type="CDD" id="cd14688">
    <property type="entry name" value="bZIP_YAP"/>
    <property type="match status" value="1"/>
</dbReference>
<comment type="subcellular location">
    <subcellularLocation>
        <location evidence="1">Nucleus</location>
    </subcellularLocation>
</comment>
<evidence type="ECO:0000256" key="3">
    <source>
        <dbReference type="ARBA" id="ARBA00023015"/>
    </source>
</evidence>
<evidence type="ECO:0000313" key="9">
    <source>
        <dbReference type="Proteomes" id="UP001174694"/>
    </source>
</evidence>
<dbReference type="PANTHER" id="PTHR40621:SF11">
    <property type="entry name" value="TRANSCRIPTION FACTOR KAPC-RELATED"/>
    <property type="match status" value="1"/>
</dbReference>
<feature type="compositionally biased region" description="Polar residues" evidence="7">
    <location>
        <begin position="169"/>
        <end position="189"/>
    </location>
</feature>
<evidence type="ECO:0000256" key="6">
    <source>
        <dbReference type="ARBA" id="ARBA00023242"/>
    </source>
</evidence>
<reference evidence="8" key="1">
    <citation type="submission" date="2022-07" db="EMBL/GenBank/DDBJ databases">
        <title>Fungi with potential for degradation of polypropylene.</title>
        <authorList>
            <person name="Gostincar C."/>
        </authorList>
    </citation>
    <scope>NUCLEOTIDE SEQUENCE</scope>
    <source>
        <strain evidence="8">EXF-13308</strain>
    </source>
</reference>
<evidence type="ECO:0000256" key="2">
    <source>
        <dbReference type="ARBA" id="ARBA00007163"/>
    </source>
</evidence>
<keyword evidence="9" id="KW-1185">Reference proteome</keyword>
<keyword evidence="6" id="KW-0539">Nucleus</keyword>
<dbReference type="GO" id="GO:0001228">
    <property type="term" value="F:DNA-binding transcription activator activity, RNA polymerase II-specific"/>
    <property type="evidence" value="ECO:0007669"/>
    <property type="project" value="TreeGrafter"/>
</dbReference>
<dbReference type="InterPro" id="IPR050936">
    <property type="entry name" value="AP-1-like"/>
</dbReference>
<evidence type="ECO:0000256" key="4">
    <source>
        <dbReference type="ARBA" id="ARBA00023125"/>
    </source>
</evidence>
<dbReference type="SUPFAM" id="SSF57959">
    <property type="entry name" value="Leucine zipper domain"/>
    <property type="match status" value="1"/>
</dbReference>
<name>A0AA38S707_9PEZI</name>
<gene>
    <name evidence="8" type="ORF">NKR23_g84</name>
</gene>
<evidence type="ECO:0000256" key="7">
    <source>
        <dbReference type="SAM" id="MobiDB-lite"/>
    </source>
</evidence>
<keyword evidence="5" id="KW-0804">Transcription</keyword>
<dbReference type="InterPro" id="IPR046347">
    <property type="entry name" value="bZIP_sf"/>
</dbReference>
<evidence type="ECO:0000256" key="1">
    <source>
        <dbReference type="ARBA" id="ARBA00004123"/>
    </source>
</evidence>
<accession>A0AA38S707</accession>
<sequence length="387" mass="42423">MAAAQEVPSAERPSFSSFWKRTKDGFNAKRITFVQGNPTETSNAAIKNEEIPSEITAKDKAQIRRAQVRKAQIQHRQRKANYIRKLELDISGLRDMIASTEKDRRVLLAENDMIRQYLRTATEQDASSQLTLPCAQPAITEPSLFDNIDLSDVTVTLGMDDLLRTPVYQISGSSSPESTGQRTGSQHSSPAPADSRRVIPELTTEQTQEAVNFILALEHICWDHFGPEDFASTSDSTRVESGHCLMASSLALQSAPQNVFTTMGDAGARVKPESLRSDVSWQASGLTLQSLHGLASSVNPSDLDLTPVQAWFELASVYPMSILLRRDIVDALKRGFSGVVKCPQYGAVIERSVFDSVVGRVLEPELAAYKTRLTTEPAAEPVAASQS</sequence>
<dbReference type="EMBL" id="JANBVO010000001">
    <property type="protein sequence ID" value="KAJ9157379.1"/>
    <property type="molecule type" value="Genomic_DNA"/>
</dbReference>
<keyword evidence="3" id="KW-0805">Transcription regulation</keyword>
<dbReference type="AlphaFoldDB" id="A0AA38S707"/>
<evidence type="ECO:0000313" key="8">
    <source>
        <dbReference type="EMBL" id="KAJ9157379.1"/>
    </source>
</evidence>
<keyword evidence="4" id="KW-0238">DNA-binding</keyword>
<comment type="similarity">
    <text evidence="2">Belongs to the bZIP family.</text>
</comment>
<dbReference type="GO" id="GO:0090575">
    <property type="term" value="C:RNA polymerase II transcription regulator complex"/>
    <property type="evidence" value="ECO:0007669"/>
    <property type="project" value="TreeGrafter"/>
</dbReference>